<feature type="domain" description="DUF1540" evidence="1">
    <location>
        <begin position="4"/>
        <end position="66"/>
    </location>
</feature>
<keyword evidence="3" id="KW-1185">Reference proteome</keyword>
<evidence type="ECO:0000313" key="3">
    <source>
        <dbReference type="Proteomes" id="UP000005850"/>
    </source>
</evidence>
<proteinExistence type="predicted"/>
<dbReference type="AlphaFoldDB" id="A0A075RA72"/>
<reference evidence="2 3" key="1">
    <citation type="journal article" date="2011" name="J. Bacteriol.">
        <title>Genome sequence of Brevibacillus laterosporus LMG 15441, a pathogen of invertebrates.</title>
        <authorList>
            <person name="Djukic M."/>
            <person name="Poehlein A."/>
            <person name="Thurmer A."/>
            <person name="Daniel R."/>
        </authorList>
    </citation>
    <scope>NUCLEOTIDE SEQUENCE [LARGE SCALE GENOMIC DNA]</scope>
    <source>
        <strain evidence="2 3">LMG 15441</strain>
    </source>
</reference>
<dbReference type="KEGG" id="blr:BRLA_c038800"/>
<dbReference type="HOGENOM" id="CLU_175500_1_0_9"/>
<organism evidence="2 3">
    <name type="scientific">Brevibacillus laterosporus LMG 15441</name>
    <dbReference type="NCBI Taxonomy" id="1042163"/>
    <lineage>
        <taxon>Bacteria</taxon>
        <taxon>Bacillati</taxon>
        <taxon>Bacillota</taxon>
        <taxon>Bacilli</taxon>
        <taxon>Bacillales</taxon>
        <taxon>Paenibacillaceae</taxon>
        <taxon>Brevibacillus</taxon>
    </lineage>
</organism>
<dbReference type="InterPro" id="IPR011437">
    <property type="entry name" value="DUF1540"/>
</dbReference>
<accession>A0A075RA72</accession>
<dbReference type="Proteomes" id="UP000005850">
    <property type="component" value="Chromosome"/>
</dbReference>
<protein>
    <recommendedName>
        <fullName evidence="1">DUF1540 domain-containing protein</fullName>
    </recommendedName>
</protein>
<dbReference type="STRING" id="1042163.BRLA_c038800"/>
<evidence type="ECO:0000259" key="1">
    <source>
        <dbReference type="Pfam" id="PF07561"/>
    </source>
</evidence>
<sequence>MPIVKCSVASCTYWGEGNNCIADAIMVDIDPHANKDYDAEFANEFGYDTEHRDYATTSRETCCHTFKPKA</sequence>
<name>A0A075RA72_BRELA</name>
<dbReference type="eggNOG" id="ENOG50334U7">
    <property type="taxonomic scope" value="Bacteria"/>
</dbReference>
<evidence type="ECO:0000313" key="2">
    <source>
        <dbReference type="EMBL" id="AIG28163.1"/>
    </source>
</evidence>
<dbReference type="EMBL" id="CP007806">
    <property type="protein sequence ID" value="AIG28163.1"/>
    <property type="molecule type" value="Genomic_DNA"/>
</dbReference>
<gene>
    <name evidence="2" type="ORF">BRLA_c038800</name>
</gene>
<dbReference type="Pfam" id="PF07561">
    <property type="entry name" value="DUF1540"/>
    <property type="match status" value="1"/>
</dbReference>
<dbReference type="RefSeq" id="WP_041752374.1">
    <property type="nucleotide sequence ID" value="NZ_CP007806.1"/>
</dbReference>